<evidence type="ECO:0000313" key="3">
    <source>
        <dbReference type="Proteomes" id="UP000037854"/>
    </source>
</evidence>
<protein>
    <submittedName>
        <fullName evidence="2">Uncharacterized protein</fullName>
    </submittedName>
</protein>
<keyword evidence="3" id="KW-1185">Reference proteome</keyword>
<accession>A0ABR5MNE1</accession>
<evidence type="ECO:0000313" key="2">
    <source>
        <dbReference type="EMBL" id="KPH78753.1"/>
    </source>
</evidence>
<feature type="region of interest" description="Disordered" evidence="1">
    <location>
        <begin position="125"/>
        <end position="165"/>
    </location>
</feature>
<comment type="caution">
    <text evidence="2">The sequence shown here is derived from an EMBL/GenBank/DDBJ whole genome shotgun (WGS) entry which is preliminary data.</text>
</comment>
<feature type="compositionally biased region" description="Basic and acidic residues" evidence="1">
    <location>
        <begin position="150"/>
        <end position="165"/>
    </location>
</feature>
<dbReference type="EMBL" id="LGTK01000002">
    <property type="protein sequence ID" value="KPH78753.1"/>
    <property type="molecule type" value="Genomic_DNA"/>
</dbReference>
<evidence type="ECO:0000256" key="1">
    <source>
        <dbReference type="SAM" id="MobiDB-lite"/>
    </source>
</evidence>
<gene>
    <name evidence="2" type="ORF">AFL42_01210</name>
</gene>
<dbReference type="Proteomes" id="UP000037854">
    <property type="component" value="Unassembled WGS sequence"/>
</dbReference>
<sequence length="165" mass="18920">MQKWIEENKLIEQNKVFNVNGKTYVLILLGKKKTENFNVEITGIRETISIQYGEVSKGGIDIIYKVSKLKKDNNRTRENIYPFVIAEIDGEFEIDRSFQFSKKLIEDELDEMMNDEPAKRLQRVLSAQTDRDGSATKLLLSPVTPESLTEDGKVKDSKNNFGGRD</sequence>
<proteinExistence type="predicted"/>
<reference evidence="2 3" key="1">
    <citation type="submission" date="2015-07" db="EMBL/GenBank/DDBJ databases">
        <title>High-quality draft genome sequence of Oceanobacillus caeni HM6, a bacillus isolated from a human feces.</title>
        <authorList>
            <person name="Kumar J."/>
            <person name="Verma M.K."/>
            <person name="Pandey R."/>
            <person name="Bhambi M."/>
            <person name="Chauhan N."/>
        </authorList>
    </citation>
    <scope>NUCLEOTIDE SEQUENCE [LARGE SCALE GENOMIC DNA]</scope>
    <source>
        <strain evidence="2 3">HM6</strain>
    </source>
</reference>
<name>A0ABR5MNE1_9BACI</name>
<organism evidence="2 3">
    <name type="scientific">Oceanobacillus caeni</name>
    <dbReference type="NCBI Taxonomy" id="405946"/>
    <lineage>
        <taxon>Bacteria</taxon>
        <taxon>Bacillati</taxon>
        <taxon>Bacillota</taxon>
        <taxon>Bacilli</taxon>
        <taxon>Bacillales</taxon>
        <taxon>Bacillaceae</taxon>
        <taxon>Oceanobacillus</taxon>
    </lineage>
</organism>
<dbReference type="RefSeq" id="WP_047184674.1">
    <property type="nucleotide sequence ID" value="NZ_LGTK01000002.1"/>
</dbReference>